<evidence type="ECO:0000256" key="6">
    <source>
        <dbReference type="SAM" id="Phobius"/>
    </source>
</evidence>
<sequence>METSNLSPTLKQRRKFKGIKETNMNNHQYTSSINNHNSDLCTIGKISTSINQKIQTLKNRCKESMDKCFLQEEKMDIIDSNNTSSVRRNNNTTMNKTILKILYINIFILTVIGIFFPLLFSIYLDHAKLNFVYISETVYYYPEISIFSQCLNLISFFGGLGLYLRHLILVQFIRDRGENIIDKNLKHLSNICSTLIAISINVIGNYPVYGITNIIHTIGVALYLFSVTWYCIIQTKFTKKMIGTVSDIYIYYIRVTLNVILSICLLMFLIPGQIAVLQFEGSDKRNWGRNDGGWLMYVLSVIGEWGHSLFFSIFMVSLIYEFHAIRFEMPGIKITYLDQKKMKELNSEIVQDTTVLQ</sequence>
<dbReference type="GeneID" id="107063708"/>
<comment type="subcellular location">
    <subcellularLocation>
        <location evidence="1">Endomembrane system</location>
        <topology evidence="1">Multi-pass membrane protein</topology>
    </subcellularLocation>
</comment>
<evidence type="ECO:0000256" key="4">
    <source>
        <dbReference type="ARBA" id="ARBA00022989"/>
    </source>
</evidence>
<keyword evidence="8" id="KW-1185">Reference proteome</keyword>
<feature type="transmembrane region" description="Helical" evidence="6">
    <location>
        <begin position="102"/>
        <end position="124"/>
    </location>
</feature>
<evidence type="ECO:0000256" key="5">
    <source>
        <dbReference type="ARBA" id="ARBA00023136"/>
    </source>
</evidence>
<dbReference type="RefSeq" id="XP_015171190.1">
    <property type="nucleotide sequence ID" value="XM_015315704.1"/>
</dbReference>
<feature type="transmembrane region" description="Helical" evidence="6">
    <location>
        <begin position="144"/>
        <end position="164"/>
    </location>
</feature>
<name>A0ABM1HTA3_POLDO</name>
<dbReference type="Proteomes" id="UP000694924">
    <property type="component" value="Unplaced"/>
</dbReference>
<dbReference type="InterPro" id="IPR019402">
    <property type="entry name" value="CWH43_N"/>
</dbReference>
<evidence type="ECO:0000256" key="3">
    <source>
        <dbReference type="ARBA" id="ARBA00022692"/>
    </source>
</evidence>
<evidence type="ECO:0000313" key="8">
    <source>
        <dbReference type="Proteomes" id="UP000694924"/>
    </source>
</evidence>
<feature type="domain" description="CWH43-like N-terminal" evidence="7">
    <location>
        <begin position="100"/>
        <end position="324"/>
    </location>
</feature>
<keyword evidence="5 6" id="KW-0472">Membrane</keyword>
<reference evidence="9" key="1">
    <citation type="submission" date="2025-08" db="UniProtKB">
        <authorList>
            <consortium name="RefSeq"/>
        </authorList>
    </citation>
    <scope>IDENTIFICATION</scope>
    <source>
        <tissue evidence="9">Whole body</tissue>
    </source>
</reference>
<organism evidence="8 9">
    <name type="scientific">Polistes dominula</name>
    <name type="common">European paper wasp</name>
    <name type="synonym">Vespa dominula</name>
    <dbReference type="NCBI Taxonomy" id="743375"/>
    <lineage>
        <taxon>Eukaryota</taxon>
        <taxon>Metazoa</taxon>
        <taxon>Ecdysozoa</taxon>
        <taxon>Arthropoda</taxon>
        <taxon>Hexapoda</taxon>
        <taxon>Insecta</taxon>
        <taxon>Pterygota</taxon>
        <taxon>Neoptera</taxon>
        <taxon>Endopterygota</taxon>
        <taxon>Hymenoptera</taxon>
        <taxon>Apocrita</taxon>
        <taxon>Aculeata</taxon>
        <taxon>Vespoidea</taxon>
        <taxon>Vespidae</taxon>
        <taxon>Polistinae</taxon>
        <taxon>Polistini</taxon>
        <taxon>Polistes</taxon>
    </lineage>
</organism>
<feature type="transmembrane region" description="Helical" evidence="6">
    <location>
        <begin position="252"/>
        <end position="274"/>
    </location>
</feature>
<gene>
    <name evidence="9" type="primary">LOC107063708</name>
</gene>
<dbReference type="PANTHER" id="PTHR21324:SF2">
    <property type="entry name" value="EG:22E5.9 PROTEIN"/>
    <property type="match status" value="1"/>
</dbReference>
<dbReference type="Pfam" id="PF10277">
    <property type="entry name" value="Frag1"/>
    <property type="match status" value="1"/>
</dbReference>
<keyword evidence="4 6" id="KW-1133">Transmembrane helix</keyword>
<accession>A0ABM1HTA3</accession>
<evidence type="ECO:0000259" key="7">
    <source>
        <dbReference type="Pfam" id="PF10277"/>
    </source>
</evidence>
<protein>
    <submittedName>
        <fullName evidence="9">Uncharacterized protein LOC107063708</fullName>
    </submittedName>
</protein>
<keyword evidence="3 6" id="KW-0812">Transmembrane</keyword>
<evidence type="ECO:0000313" key="9">
    <source>
        <dbReference type="RefSeq" id="XP_015171190.1"/>
    </source>
</evidence>
<dbReference type="InterPro" id="IPR050911">
    <property type="entry name" value="DRAM/TMEM150_Autophagy_Mod"/>
</dbReference>
<comment type="similarity">
    <text evidence="2">Belongs to the DRAM/TMEM150 family.</text>
</comment>
<proteinExistence type="inferred from homology"/>
<evidence type="ECO:0000256" key="1">
    <source>
        <dbReference type="ARBA" id="ARBA00004127"/>
    </source>
</evidence>
<evidence type="ECO:0000256" key="2">
    <source>
        <dbReference type="ARBA" id="ARBA00006565"/>
    </source>
</evidence>
<feature type="transmembrane region" description="Helical" evidence="6">
    <location>
        <begin position="210"/>
        <end position="232"/>
    </location>
</feature>
<dbReference type="PANTHER" id="PTHR21324">
    <property type="entry name" value="FASTING-INDUCIBLE INTEGRAL MEMBRANE PROTEIN TM6P1-RELATED"/>
    <property type="match status" value="1"/>
</dbReference>
<feature type="transmembrane region" description="Helical" evidence="6">
    <location>
        <begin position="294"/>
        <end position="320"/>
    </location>
</feature>
<feature type="transmembrane region" description="Helical" evidence="6">
    <location>
        <begin position="185"/>
        <end position="204"/>
    </location>
</feature>